<dbReference type="InterPro" id="IPR002035">
    <property type="entry name" value="VWF_A"/>
</dbReference>
<dbReference type="PANTHER" id="PTHR22550">
    <property type="entry name" value="SPORE GERMINATION PROTEIN"/>
    <property type="match status" value="1"/>
</dbReference>
<gene>
    <name evidence="4" type="ORF">M6D89_09710</name>
</gene>
<evidence type="ECO:0000256" key="1">
    <source>
        <dbReference type="SAM" id="MobiDB-lite"/>
    </source>
</evidence>
<dbReference type="Gene3D" id="3.40.50.410">
    <property type="entry name" value="von Willebrand factor, type A domain"/>
    <property type="match status" value="1"/>
</dbReference>
<dbReference type="AlphaFoldDB" id="A0A9X2HYU7"/>
<evidence type="ECO:0000259" key="3">
    <source>
        <dbReference type="Pfam" id="PF13519"/>
    </source>
</evidence>
<name>A0A9X2HYU7_9GAMM</name>
<evidence type="ECO:0000256" key="2">
    <source>
        <dbReference type="SAM" id="Phobius"/>
    </source>
</evidence>
<feature type="domain" description="VWFA" evidence="3">
    <location>
        <begin position="92"/>
        <end position="200"/>
    </location>
</feature>
<accession>A0A9X2HYU7</accession>
<dbReference type="Gene3D" id="1.25.40.10">
    <property type="entry name" value="Tetratricopeptide repeat domain"/>
    <property type="match status" value="1"/>
</dbReference>
<comment type="caution">
    <text evidence="4">The sequence shown here is derived from an EMBL/GenBank/DDBJ whole genome shotgun (WGS) entry which is preliminary data.</text>
</comment>
<dbReference type="SMART" id="SM00028">
    <property type="entry name" value="TPR"/>
    <property type="match status" value="1"/>
</dbReference>
<dbReference type="Proteomes" id="UP001139319">
    <property type="component" value="Unassembled WGS sequence"/>
</dbReference>
<dbReference type="InterPro" id="IPR011990">
    <property type="entry name" value="TPR-like_helical_dom_sf"/>
</dbReference>
<organism evidence="4 5">
    <name type="scientific">Gilvimarinus xylanilyticus</name>
    <dbReference type="NCBI Taxonomy" id="2944139"/>
    <lineage>
        <taxon>Bacteria</taxon>
        <taxon>Pseudomonadati</taxon>
        <taxon>Pseudomonadota</taxon>
        <taxon>Gammaproteobacteria</taxon>
        <taxon>Cellvibrionales</taxon>
        <taxon>Cellvibrionaceae</taxon>
        <taxon>Gilvimarinus</taxon>
    </lineage>
</organism>
<feature type="region of interest" description="Disordered" evidence="1">
    <location>
        <begin position="477"/>
        <end position="501"/>
    </location>
</feature>
<reference evidence="4" key="2">
    <citation type="submission" date="2023-01" db="EMBL/GenBank/DDBJ databases">
        <title>Gilvimarinus xylanilyticus HB14 isolated from Caulerpa lentillifera aquaculture base in Hainan, China.</title>
        <authorList>
            <person name="Zhang Y.-J."/>
        </authorList>
    </citation>
    <scope>NUCLEOTIDE SEQUENCE</scope>
    <source>
        <strain evidence="4">HB14</strain>
    </source>
</reference>
<protein>
    <submittedName>
        <fullName evidence="4">VWA domain-containing protein</fullName>
    </submittedName>
</protein>
<dbReference type="InterPro" id="IPR019734">
    <property type="entry name" value="TPR_rpt"/>
</dbReference>
<dbReference type="RefSeq" id="WP_253967869.1">
    <property type="nucleotide sequence ID" value="NZ_JAMFTH010000002.1"/>
</dbReference>
<dbReference type="InterPro" id="IPR050768">
    <property type="entry name" value="UPF0353/GerABKA_families"/>
</dbReference>
<feature type="transmembrane region" description="Helical" evidence="2">
    <location>
        <begin position="6"/>
        <end position="25"/>
    </location>
</feature>
<keyword evidence="2" id="KW-1133">Transmembrane helix</keyword>
<evidence type="ECO:0000313" key="5">
    <source>
        <dbReference type="Proteomes" id="UP001139319"/>
    </source>
</evidence>
<feature type="compositionally biased region" description="Polar residues" evidence="1">
    <location>
        <begin position="488"/>
        <end position="497"/>
    </location>
</feature>
<dbReference type="SUPFAM" id="SSF53300">
    <property type="entry name" value="vWA-like"/>
    <property type="match status" value="1"/>
</dbReference>
<proteinExistence type="predicted"/>
<keyword evidence="2" id="KW-0472">Membrane</keyword>
<dbReference type="Pfam" id="PF13519">
    <property type="entry name" value="VWA_2"/>
    <property type="match status" value="1"/>
</dbReference>
<dbReference type="SUPFAM" id="SSF48452">
    <property type="entry name" value="TPR-like"/>
    <property type="match status" value="1"/>
</dbReference>
<evidence type="ECO:0000313" key="4">
    <source>
        <dbReference type="EMBL" id="MCP8899574.1"/>
    </source>
</evidence>
<dbReference type="InterPro" id="IPR036465">
    <property type="entry name" value="vWFA_dom_sf"/>
</dbReference>
<feature type="transmembrane region" description="Helical" evidence="2">
    <location>
        <begin position="60"/>
        <end position="80"/>
    </location>
</feature>
<keyword evidence="2" id="KW-0812">Transmembrane</keyword>
<keyword evidence="5" id="KW-1185">Reference proteome</keyword>
<dbReference type="EMBL" id="JAMFTH010000002">
    <property type="protein sequence ID" value="MCP8899574.1"/>
    <property type="molecule type" value="Genomic_DNA"/>
</dbReference>
<sequence length="536" mass="59398">MFDFHFLRPALLLALPILALLYWALRRRLISKANWQKTIAPHLVKALTPRQSLLDKFKPVDLVAVIAFLLVFAAAGPAWYKAVDEAEKSPPVVLVLKLGQTMLANDLQPNRLTRAKQKITDLLSFRAGAKTALIVYADSSHKVLPMTEDNRVFQPFVEALSPDIMPNNASLGADDAAAAIELAAQEVERAGEGVVILMADNLQPGEVEKLNQSETPFIWWQFATEQGGVIVSDSGAYQSDDSGQALNFALNPTIAAELDQVITQKVTLNNQDLLALDSAVRELRREALRNNPNAPYQDMAWYFIWPVLGLMALWFRKGFTSTGAQIGSRGAAPVLVALFIGFAMQPQTARADVLDWFVTPDQQGYWQFQKNHFERAAQAFADPMWKATALYEEGKYNQAANLFATIGTLEAMYNRANALLKAHQYYGAVAAYQQVLKEQPGFAKAERNLAITQAIIQELIDAGENIDAEQSISLEVDDRQAKPEEQTGKSQQYQVGDTLSEDAREKWMRSVDSDMSDFLSAKFANEANNPVGDANE</sequence>
<reference evidence="4" key="1">
    <citation type="submission" date="2022-05" db="EMBL/GenBank/DDBJ databases">
        <authorList>
            <person name="Sun H.-N."/>
        </authorList>
    </citation>
    <scope>NUCLEOTIDE SEQUENCE</scope>
    <source>
        <strain evidence="4">HB14</strain>
    </source>
</reference>
<feature type="compositionally biased region" description="Basic and acidic residues" evidence="1">
    <location>
        <begin position="477"/>
        <end position="487"/>
    </location>
</feature>
<dbReference type="PANTHER" id="PTHR22550:SF14">
    <property type="entry name" value="VWFA DOMAIN-CONTAINING PROTEIN"/>
    <property type="match status" value="1"/>
</dbReference>